<dbReference type="RefSeq" id="WP_192011973.1">
    <property type="nucleotide sequence ID" value="NZ_JACYTQ010000010.1"/>
</dbReference>
<dbReference type="Gene3D" id="2.40.50.1020">
    <property type="entry name" value="LytTr DNA-binding domain"/>
    <property type="match status" value="1"/>
</dbReference>
<dbReference type="PANTHER" id="PTHR37299">
    <property type="entry name" value="TRANSCRIPTIONAL REGULATOR-RELATED"/>
    <property type="match status" value="1"/>
</dbReference>
<dbReference type="PANTHER" id="PTHR37299:SF1">
    <property type="entry name" value="STAGE 0 SPORULATION PROTEIN A HOMOLOG"/>
    <property type="match status" value="1"/>
</dbReference>
<gene>
    <name evidence="2" type="ORF">IFO69_20250</name>
</gene>
<keyword evidence="3" id="KW-1185">Reference proteome</keyword>
<dbReference type="EMBL" id="JACYTQ010000010">
    <property type="protein sequence ID" value="MBD8491097.1"/>
    <property type="molecule type" value="Genomic_DNA"/>
</dbReference>
<comment type="caution">
    <text evidence="2">The sequence shown here is derived from an EMBL/GenBank/DDBJ whole genome shotgun (WGS) entry which is preliminary data.</text>
</comment>
<dbReference type="Proteomes" id="UP000647133">
    <property type="component" value="Unassembled WGS sequence"/>
</dbReference>
<organism evidence="2 3">
    <name type="scientific">Echinicola arenosa</name>
    <dbReference type="NCBI Taxonomy" id="2774144"/>
    <lineage>
        <taxon>Bacteria</taxon>
        <taxon>Pseudomonadati</taxon>
        <taxon>Bacteroidota</taxon>
        <taxon>Cytophagia</taxon>
        <taxon>Cytophagales</taxon>
        <taxon>Cyclobacteriaceae</taxon>
        <taxon>Echinicola</taxon>
    </lineage>
</organism>
<evidence type="ECO:0000259" key="1">
    <source>
        <dbReference type="PROSITE" id="PS50930"/>
    </source>
</evidence>
<dbReference type="PROSITE" id="PS50930">
    <property type="entry name" value="HTH_LYTTR"/>
    <property type="match status" value="1"/>
</dbReference>
<evidence type="ECO:0000313" key="3">
    <source>
        <dbReference type="Proteomes" id="UP000647133"/>
    </source>
</evidence>
<dbReference type="SMART" id="SM00850">
    <property type="entry name" value="LytTR"/>
    <property type="match status" value="1"/>
</dbReference>
<reference evidence="2 3" key="1">
    <citation type="submission" date="2020-09" db="EMBL/GenBank/DDBJ databases">
        <title>Echinicola sp. CAU 1574 isolated from sand of Sido Beach.</title>
        <authorList>
            <person name="Kim W."/>
        </authorList>
    </citation>
    <scope>NUCLEOTIDE SEQUENCE [LARGE SCALE GENOMIC DNA]</scope>
    <source>
        <strain evidence="2 3">CAU 1574</strain>
    </source>
</reference>
<accession>A0ABR9AQQ2</accession>
<protein>
    <submittedName>
        <fullName evidence="2">LytTR family transcriptional regulator</fullName>
    </submittedName>
</protein>
<evidence type="ECO:0000313" key="2">
    <source>
        <dbReference type="EMBL" id="MBD8491097.1"/>
    </source>
</evidence>
<sequence>METENQFIQCLVIHKPEEGYRLSHHIHQACLEAKTMEVLPSWEEAMQYLKAGNKVDLIMGSYELTDLHPFVFEKMDKSIPVIFTSTKPFVTEKAFALNCMDFLNDNPSDERLSKSFEKFKLLYRHKVVQSKPSAPSENSESQKQKSRFLVKSGEQLFQKTQEDVAFFLADQGQTYLVEAETGHQYLINNKLMDLEDQLDPKQFFRINRSMIMNVKSIGAIKKYINNRLKITPRITFNEEIIVSREKVSKFKKWVNQ</sequence>
<name>A0ABR9AQQ2_9BACT</name>
<proteinExistence type="predicted"/>
<dbReference type="InterPro" id="IPR046947">
    <property type="entry name" value="LytR-like"/>
</dbReference>
<dbReference type="InterPro" id="IPR007492">
    <property type="entry name" value="LytTR_DNA-bd_dom"/>
</dbReference>
<feature type="domain" description="HTH LytTR-type" evidence="1">
    <location>
        <begin position="148"/>
        <end position="256"/>
    </location>
</feature>
<dbReference type="Pfam" id="PF04397">
    <property type="entry name" value="LytTR"/>
    <property type="match status" value="1"/>
</dbReference>